<dbReference type="GO" id="GO:0000166">
    <property type="term" value="F:nucleotide binding"/>
    <property type="evidence" value="ECO:0007669"/>
    <property type="project" value="UniProtKB-KW"/>
</dbReference>
<dbReference type="Pfam" id="PF18052">
    <property type="entry name" value="Rx_N"/>
    <property type="match status" value="1"/>
</dbReference>
<feature type="domain" description="Disease resistance N-terminal" evidence="6">
    <location>
        <begin position="11"/>
        <end position="93"/>
    </location>
</feature>
<dbReference type="AlphaFoldDB" id="A0AAD8WL55"/>
<evidence type="ECO:0000256" key="2">
    <source>
        <dbReference type="ARBA" id="ARBA00022614"/>
    </source>
</evidence>
<organism evidence="7 8">
    <name type="scientific">Lolium multiflorum</name>
    <name type="common">Italian ryegrass</name>
    <name type="synonym">Lolium perenne subsp. multiflorum</name>
    <dbReference type="NCBI Taxonomy" id="4521"/>
    <lineage>
        <taxon>Eukaryota</taxon>
        <taxon>Viridiplantae</taxon>
        <taxon>Streptophyta</taxon>
        <taxon>Embryophyta</taxon>
        <taxon>Tracheophyta</taxon>
        <taxon>Spermatophyta</taxon>
        <taxon>Magnoliopsida</taxon>
        <taxon>Liliopsida</taxon>
        <taxon>Poales</taxon>
        <taxon>Poaceae</taxon>
        <taxon>BOP clade</taxon>
        <taxon>Pooideae</taxon>
        <taxon>Poodae</taxon>
        <taxon>Poeae</taxon>
        <taxon>Poeae Chloroplast Group 2 (Poeae type)</taxon>
        <taxon>Loliodinae</taxon>
        <taxon>Loliinae</taxon>
        <taxon>Lolium</taxon>
    </lineage>
</organism>
<evidence type="ECO:0000259" key="6">
    <source>
        <dbReference type="Pfam" id="PF18052"/>
    </source>
</evidence>
<keyword evidence="2" id="KW-0433">Leucine-rich repeat</keyword>
<sequence>MEAAISAVAGEFLSRFISFVVNKYSYSSHVRLEEKAERLQQLLTRVHTVIEEADGRYIMNSSMLMQLRMLSEAMYRGYHALDTFTYEGIEDRDSNEVCDSSIMTFVIPLKRSRRTTCARKDKVTHHELHGALKHIEIVAANMMEFVVLLGGCDRMLHRPYDAYLYHDNIMFGRHTEKQILLNFLLQDNIPGDEPAVLPIIGGYAVGKKTLVAHACSNERVRSRFSSVLHLSGDNLFRILEHGSTMLGEILVVVEFVSNVDDKDWQTFHSFVKSMARCSKVIIVGKLQRLTRFGSVKPIFLNTLPYDEFWYLFKILAFGSANPIEQPQLIDIAEEFSKEFHKEGSLGVTNSFTDVLRNNLSVQFWLCLLNKARRVIEKNISAYGVHLNILMEQGHPVDISDFSSQPLRIIPYTAKVPMKNELPKVTLGELLVDPSIRPKGEFSLLSWKSRIPPYKSFAHFAQTNVKDMPEVTPLSGRKRRGVSL</sequence>
<evidence type="ECO:0000256" key="3">
    <source>
        <dbReference type="ARBA" id="ARBA00022737"/>
    </source>
</evidence>
<dbReference type="GO" id="GO:0006952">
    <property type="term" value="P:defense response"/>
    <property type="evidence" value="ECO:0007669"/>
    <property type="project" value="UniProtKB-KW"/>
</dbReference>
<evidence type="ECO:0000256" key="4">
    <source>
        <dbReference type="ARBA" id="ARBA00022741"/>
    </source>
</evidence>
<comment type="similarity">
    <text evidence="1">Belongs to the disease resistance NB-LRR family.</text>
</comment>
<dbReference type="EMBL" id="JAUUTY010000003">
    <property type="protein sequence ID" value="KAK1663880.1"/>
    <property type="molecule type" value="Genomic_DNA"/>
</dbReference>
<accession>A0AAD8WL55</accession>
<evidence type="ECO:0000313" key="7">
    <source>
        <dbReference type="EMBL" id="KAK1663880.1"/>
    </source>
</evidence>
<protein>
    <recommendedName>
        <fullName evidence="6">Disease resistance N-terminal domain-containing protein</fullName>
    </recommendedName>
</protein>
<keyword evidence="3" id="KW-0677">Repeat</keyword>
<evidence type="ECO:0000256" key="1">
    <source>
        <dbReference type="ARBA" id="ARBA00008894"/>
    </source>
</evidence>
<keyword evidence="5" id="KW-0611">Plant defense</keyword>
<keyword evidence="8" id="KW-1185">Reference proteome</keyword>
<name>A0AAD8WL55_LOLMU</name>
<evidence type="ECO:0000313" key="8">
    <source>
        <dbReference type="Proteomes" id="UP001231189"/>
    </source>
</evidence>
<dbReference type="SUPFAM" id="SSF52540">
    <property type="entry name" value="P-loop containing nucleoside triphosphate hydrolases"/>
    <property type="match status" value="1"/>
</dbReference>
<evidence type="ECO:0000256" key="5">
    <source>
        <dbReference type="ARBA" id="ARBA00022821"/>
    </source>
</evidence>
<dbReference type="InterPro" id="IPR041118">
    <property type="entry name" value="Rx_N"/>
</dbReference>
<dbReference type="InterPro" id="IPR027417">
    <property type="entry name" value="P-loop_NTPase"/>
</dbReference>
<dbReference type="PANTHER" id="PTHR33377:SF28">
    <property type="entry name" value="RX N-TERMINAL DOMAIN-CONTAINING PROTEIN"/>
    <property type="match status" value="1"/>
</dbReference>
<gene>
    <name evidence="7" type="ORF">QYE76_052039</name>
</gene>
<reference evidence="7" key="1">
    <citation type="submission" date="2023-07" db="EMBL/GenBank/DDBJ databases">
        <title>A chromosome-level genome assembly of Lolium multiflorum.</title>
        <authorList>
            <person name="Chen Y."/>
            <person name="Copetti D."/>
            <person name="Kolliker R."/>
            <person name="Studer B."/>
        </authorList>
    </citation>
    <scope>NUCLEOTIDE SEQUENCE</scope>
    <source>
        <strain evidence="7">02402/16</strain>
        <tissue evidence="7">Leaf</tissue>
    </source>
</reference>
<dbReference type="PANTHER" id="PTHR33377">
    <property type="entry name" value="OS10G0134700 PROTEIN-RELATED"/>
    <property type="match status" value="1"/>
</dbReference>
<comment type="caution">
    <text evidence="7">The sequence shown here is derived from an EMBL/GenBank/DDBJ whole genome shotgun (WGS) entry which is preliminary data.</text>
</comment>
<dbReference type="Proteomes" id="UP001231189">
    <property type="component" value="Unassembled WGS sequence"/>
</dbReference>
<proteinExistence type="inferred from homology"/>
<keyword evidence="4" id="KW-0547">Nucleotide-binding</keyword>